<organism evidence="2 3">
    <name type="scientific">Nephila pilipes</name>
    <name type="common">Giant wood spider</name>
    <name type="synonym">Nephila maculata</name>
    <dbReference type="NCBI Taxonomy" id="299642"/>
    <lineage>
        <taxon>Eukaryota</taxon>
        <taxon>Metazoa</taxon>
        <taxon>Ecdysozoa</taxon>
        <taxon>Arthropoda</taxon>
        <taxon>Chelicerata</taxon>
        <taxon>Arachnida</taxon>
        <taxon>Araneae</taxon>
        <taxon>Araneomorphae</taxon>
        <taxon>Entelegynae</taxon>
        <taxon>Araneoidea</taxon>
        <taxon>Nephilidae</taxon>
        <taxon>Nephila</taxon>
    </lineage>
</organism>
<sequence>MHDYASTDNDAGKPSVILDYNKAKGGVDVVDKLEITYTVSRRALKWHLQKRFIPSLPKSSKNIIKRQFNELEAASPEELAASNNRKKNNRTERKITTQL</sequence>
<reference evidence="2" key="1">
    <citation type="submission" date="2020-08" db="EMBL/GenBank/DDBJ databases">
        <title>Multicomponent nature underlies the extraordinary mechanical properties of spider dragline silk.</title>
        <authorList>
            <person name="Kono N."/>
            <person name="Nakamura H."/>
            <person name="Mori M."/>
            <person name="Yoshida Y."/>
            <person name="Ohtoshi R."/>
            <person name="Malay A.D."/>
            <person name="Moran D.A.P."/>
            <person name="Tomita M."/>
            <person name="Numata K."/>
            <person name="Arakawa K."/>
        </authorList>
    </citation>
    <scope>NUCLEOTIDE SEQUENCE</scope>
</reference>
<evidence type="ECO:0000313" key="3">
    <source>
        <dbReference type="Proteomes" id="UP000887013"/>
    </source>
</evidence>
<dbReference type="Proteomes" id="UP000887013">
    <property type="component" value="Unassembled WGS sequence"/>
</dbReference>
<dbReference type="OrthoDB" id="6435093at2759"/>
<feature type="region of interest" description="Disordered" evidence="1">
    <location>
        <begin position="74"/>
        <end position="99"/>
    </location>
</feature>
<evidence type="ECO:0000313" key="2">
    <source>
        <dbReference type="EMBL" id="GFT08931.1"/>
    </source>
</evidence>
<proteinExistence type="predicted"/>
<accession>A0A8X6NEA9</accession>
<comment type="caution">
    <text evidence="2">The sequence shown here is derived from an EMBL/GenBank/DDBJ whole genome shotgun (WGS) entry which is preliminary data.</text>
</comment>
<name>A0A8X6NEA9_NEPPI</name>
<feature type="compositionally biased region" description="Basic and acidic residues" evidence="1">
    <location>
        <begin position="89"/>
        <end position="99"/>
    </location>
</feature>
<evidence type="ECO:0000256" key="1">
    <source>
        <dbReference type="SAM" id="MobiDB-lite"/>
    </source>
</evidence>
<dbReference type="AlphaFoldDB" id="A0A8X6NEA9"/>
<protein>
    <submittedName>
        <fullName evidence="2">Uncharacterized protein</fullName>
    </submittedName>
</protein>
<gene>
    <name evidence="2" type="ORF">NPIL_624101</name>
</gene>
<keyword evidence="3" id="KW-1185">Reference proteome</keyword>
<feature type="compositionally biased region" description="Low complexity" evidence="1">
    <location>
        <begin position="74"/>
        <end position="83"/>
    </location>
</feature>
<dbReference type="EMBL" id="BMAW01057068">
    <property type="protein sequence ID" value="GFT08931.1"/>
    <property type="molecule type" value="Genomic_DNA"/>
</dbReference>